<dbReference type="OrthoDB" id="435038at2759"/>
<evidence type="ECO:0000259" key="1">
    <source>
        <dbReference type="Pfam" id="PF03446"/>
    </source>
</evidence>
<gene>
    <name evidence="2" type="ORF">MAC_02997</name>
</gene>
<keyword evidence="3" id="KW-1185">Reference proteome</keyword>
<evidence type="ECO:0000313" key="2">
    <source>
        <dbReference type="EMBL" id="EFY90881.1"/>
    </source>
</evidence>
<dbReference type="EMBL" id="GL698486">
    <property type="protein sequence ID" value="EFY90881.1"/>
    <property type="molecule type" value="Genomic_DNA"/>
</dbReference>
<sequence>MGNALVQTLHEAGHPVTIWNRTRHRLQIDKLIELRAKFKQDAEIAIGRSGRLVMICVLDYDAIYNALDKVPSFAGKTVVNLTNGSPSQSTVAEEWFKRRQAERYFNGAVMATPELVGTAHSLLVSTTAKAKSNSAMSSLSWELWLPLTTSCPDAGSASRLDLAAFATMYGMFLGPCVGR</sequence>
<dbReference type="PANTHER" id="PTHR43580">
    <property type="entry name" value="OXIDOREDUCTASE GLYR1-RELATED"/>
    <property type="match status" value="1"/>
</dbReference>
<protein>
    <submittedName>
        <fullName evidence="2">Oxidoreductase, putative</fullName>
    </submittedName>
</protein>
<dbReference type="InterPro" id="IPR036291">
    <property type="entry name" value="NAD(P)-bd_dom_sf"/>
</dbReference>
<dbReference type="InterPro" id="IPR006115">
    <property type="entry name" value="6PGDH_NADP-bd"/>
</dbReference>
<dbReference type="GeneID" id="19247308"/>
<organism evidence="3">
    <name type="scientific">Metarhizium acridum (strain CQMa 102)</name>
    <dbReference type="NCBI Taxonomy" id="655827"/>
    <lineage>
        <taxon>Eukaryota</taxon>
        <taxon>Fungi</taxon>
        <taxon>Dikarya</taxon>
        <taxon>Ascomycota</taxon>
        <taxon>Pezizomycotina</taxon>
        <taxon>Sordariomycetes</taxon>
        <taxon>Hypocreomycetidae</taxon>
        <taxon>Hypocreales</taxon>
        <taxon>Clavicipitaceae</taxon>
        <taxon>Metarhizium</taxon>
    </lineage>
</organism>
<dbReference type="InterPro" id="IPR051265">
    <property type="entry name" value="HIBADH-related_NP60_sf"/>
</dbReference>
<proteinExistence type="predicted"/>
<dbReference type="KEGG" id="maw:19247308"/>
<dbReference type="GO" id="GO:0050661">
    <property type="term" value="F:NADP binding"/>
    <property type="evidence" value="ECO:0007669"/>
    <property type="project" value="InterPro"/>
</dbReference>
<accession>E9DZE9</accession>
<dbReference type="eggNOG" id="ENOG502T5C1">
    <property type="taxonomic scope" value="Eukaryota"/>
</dbReference>
<name>E9DZE9_METAQ</name>
<dbReference type="InParanoid" id="E9DZE9"/>
<dbReference type="SUPFAM" id="SSF51735">
    <property type="entry name" value="NAD(P)-binding Rossmann-fold domains"/>
    <property type="match status" value="1"/>
</dbReference>
<dbReference type="Gene3D" id="3.40.50.720">
    <property type="entry name" value="NAD(P)-binding Rossmann-like Domain"/>
    <property type="match status" value="1"/>
</dbReference>
<dbReference type="HOGENOM" id="CLU_1503771_0_0_1"/>
<reference evidence="2 3" key="1">
    <citation type="journal article" date="2011" name="PLoS Genet.">
        <title>Genome sequencing and comparative transcriptomics of the model entomopathogenic fungi Metarhizium anisopliae and M. acridum.</title>
        <authorList>
            <person name="Gao Q."/>
            <person name="Jin K."/>
            <person name="Ying S.H."/>
            <person name="Zhang Y."/>
            <person name="Xiao G."/>
            <person name="Shang Y."/>
            <person name="Duan Z."/>
            <person name="Hu X."/>
            <person name="Xie X.Q."/>
            <person name="Zhou G."/>
            <person name="Peng G."/>
            <person name="Luo Z."/>
            <person name="Huang W."/>
            <person name="Wang B."/>
            <person name="Fang W."/>
            <person name="Wang S."/>
            <person name="Zhong Y."/>
            <person name="Ma L.J."/>
            <person name="St Leger R.J."/>
            <person name="Zhao G.P."/>
            <person name="Pei Y."/>
            <person name="Feng M.G."/>
            <person name="Xia Y."/>
            <person name="Wang C."/>
        </authorList>
    </citation>
    <scope>NUCLEOTIDE SEQUENCE [LARGE SCALE GENOMIC DNA]</scope>
    <source>
        <strain evidence="2 3">CQMa 102</strain>
    </source>
</reference>
<dbReference type="Proteomes" id="UP000002499">
    <property type="component" value="Unassembled WGS sequence"/>
</dbReference>
<dbReference type="STRING" id="655827.E9DZE9"/>
<dbReference type="PANTHER" id="PTHR43580:SF2">
    <property type="entry name" value="CYTOKINE-LIKE NUCLEAR FACTOR N-PAC"/>
    <property type="match status" value="1"/>
</dbReference>
<dbReference type="Pfam" id="PF03446">
    <property type="entry name" value="NAD_binding_2"/>
    <property type="match status" value="1"/>
</dbReference>
<feature type="domain" description="6-phosphogluconate dehydrogenase NADP-binding" evidence="1">
    <location>
        <begin position="1"/>
        <end position="100"/>
    </location>
</feature>
<evidence type="ECO:0000313" key="3">
    <source>
        <dbReference type="Proteomes" id="UP000002499"/>
    </source>
</evidence>
<dbReference type="AlphaFoldDB" id="E9DZE9"/>